<dbReference type="GO" id="GO:0008270">
    <property type="term" value="F:zinc ion binding"/>
    <property type="evidence" value="ECO:0007669"/>
    <property type="project" value="UniProtKB-UniRule"/>
</dbReference>
<evidence type="ECO:0000256" key="5">
    <source>
        <dbReference type="HAMAP-Rule" id="MF_00767"/>
    </source>
</evidence>
<evidence type="ECO:0000256" key="3">
    <source>
        <dbReference type="ARBA" id="ARBA00022801"/>
    </source>
</evidence>
<dbReference type="AlphaFoldDB" id="A0A3E0DJM1"/>
<feature type="binding site" evidence="5">
    <location>
        <position position="60"/>
    </location>
    <ligand>
        <name>Zn(2+)</name>
        <dbReference type="ChEBI" id="CHEBI:29105"/>
    </ligand>
</feature>
<dbReference type="SUPFAM" id="SSF53187">
    <property type="entry name" value="Zn-dependent exopeptidases"/>
    <property type="match status" value="1"/>
</dbReference>
<dbReference type="HAMAP" id="MF_00767">
    <property type="entry name" value="Arg_catab_AstE"/>
    <property type="match status" value="1"/>
</dbReference>
<keyword evidence="4 5" id="KW-0862">Zinc</keyword>
<keyword evidence="10" id="KW-1185">Reference proteome</keyword>
<dbReference type="NCBIfam" id="TIGR03242">
    <property type="entry name" value="arg_catab_astE"/>
    <property type="match status" value="1"/>
</dbReference>
<proteinExistence type="inferred from homology"/>
<evidence type="ECO:0000256" key="4">
    <source>
        <dbReference type="ARBA" id="ARBA00022833"/>
    </source>
</evidence>
<protein>
    <recommendedName>
        <fullName evidence="5 6">Succinylglutamate desuccinylase</fullName>
        <ecNumber evidence="5 6">3.5.1.96</ecNumber>
    </recommendedName>
</protein>
<evidence type="ECO:0000259" key="8">
    <source>
        <dbReference type="Pfam" id="PF24827"/>
    </source>
</evidence>
<dbReference type="Gene3D" id="3.40.630.10">
    <property type="entry name" value="Zn peptidases"/>
    <property type="match status" value="1"/>
</dbReference>
<organism evidence="9 10">
    <name type="scientific">Marinomonas pollencensis</name>
    <dbReference type="NCBI Taxonomy" id="491954"/>
    <lineage>
        <taxon>Bacteria</taxon>
        <taxon>Pseudomonadati</taxon>
        <taxon>Pseudomonadota</taxon>
        <taxon>Gammaproteobacteria</taxon>
        <taxon>Oceanospirillales</taxon>
        <taxon>Oceanospirillaceae</taxon>
        <taxon>Marinomonas</taxon>
    </lineage>
</organism>
<dbReference type="PANTHER" id="PTHR15162">
    <property type="entry name" value="ASPARTOACYLASE"/>
    <property type="match status" value="1"/>
</dbReference>
<comment type="catalytic activity">
    <reaction evidence="5">
        <text>N-succinyl-L-glutamate + H2O = L-glutamate + succinate</text>
        <dbReference type="Rhea" id="RHEA:15169"/>
        <dbReference type="ChEBI" id="CHEBI:15377"/>
        <dbReference type="ChEBI" id="CHEBI:29985"/>
        <dbReference type="ChEBI" id="CHEBI:30031"/>
        <dbReference type="ChEBI" id="CHEBI:58763"/>
        <dbReference type="EC" id="3.5.1.96"/>
    </reaction>
</comment>
<dbReference type="GO" id="GO:0009017">
    <property type="term" value="F:succinylglutamate desuccinylase activity"/>
    <property type="evidence" value="ECO:0007669"/>
    <property type="project" value="UniProtKB-UniRule"/>
</dbReference>
<dbReference type="Pfam" id="PF04952">
    <property type="entry name" value="AstE_AspA_hybrid"/>
    <property type="match status" value="1"/>
</dbReference>
<evidence type="ECO:0000313" key="9">
    <source>
        <dbReference type="EMBL" id="REG82876.1"/>
    </source>
</evidence>
<dbReference type="PANTHER" id="PTHR15162:SF7">
    <property type="entry name" value="SUCCINYLGLUTAMATE DESUCCINYLASE"/>
    <property type="match status" value="1"/>
</dbReference>
<comment type="caution">
    <text evidence="9">The sequence shown here is derived from an EMBL/GenBank/DDBJ whole genome shotgun (WGS) entry which is preliminary data.</text>
</comment>
<dbReference type="NCBIfam" id="NF003706">
    <property type="entry name" value="PRK05324.1"/>
    <property type="match status" value="1"/>
</dbReference>
<feature type="binding site" evidence="5">
    <location>
        <position position="57"/>
    </location>
    <ligand>
        <name>Zn(2+)</name>
        <dbReference type="ChEBI" id="CHEBI:29105"/>
    </ligand>
</feature>
<keyword evidence="3 5" id="KW-0378">Hydrolase</keyword>
<gene>
    <name evidence="5" type="primary">astE</name>
    <name evidence="9" type="ORF">DFP81_10749</name>
</gene>
<accession>A0A3E0DJM1</accession>
<evidence type="ECO:0000256" key="1">
    <source>
        <dbReference type="ARBA" id="ARBA00022503"/>
    </source>
</evidence>
<dbReference type="InterPro" id="IPR016681">
    <property type="entry name" value="SuccinylGlu_desuccinylase"/>
</dbReference>
<feature type="domain" description="Succinylglutamate desuccinylase/Aspartoacylase catalytic" evidence="8">
    <location>
        <begin position="49"/>
        <end position="240"/>
    </location>
</feature>
<comment type="function">
    <text evidence="5">Transforms N(2)-succinylglutamate into succinate and glutamate.</text>
</comment>
<comment type="similarity">
    <text evidence="5">Belongs to the AspA/AstE family. Succinylglutamate desuccinylase subfamily.</text>
</comment>
<dbReference type="CDD" id="cd03855">
    <property type="entry name" value="M14_ASTE"/>
    <property type="match status" value="1"/>
</dbReference>
<dbReference type="EMBL" id="QUNG01000007">
    <property type="protein sequence ID" value="REG82876.1"/>
    <property type="molecule type" value="Genomic_DNA"/>
</dbReference>
<dbReference type="Proteomes" id="UP000256542">
    <property type="component" value="Unassembled WGS sequence"/>
</dbReference>
<dbReference type="PIRSF" id="PIRSF017020">
    <property type="entry name" value="AstE"/>
    <property type="match status" value="1"/>
</dbReference>
<keyword evidence="2 5" id="KW-0479">Metal-binding</keyword>
<evidence type="ECO:0000259" key="7">
    <source>
        <dbReference type="Pfam" id="PF04952"/>
    </source>
</evidence>
<evidence type="ECO:0000256" key="2">
    <source>
        <dbReference type="ARBA" id="ARBA00022723"/>
    </source>
</evidence>
<feature type="active site" evidence="5">
    <location>
        <position position="215"/>
    </location>
</feature>
<sequence>MIPNNDFLALTLNNPETLAPFQLEFNGGQGFVEETGILRLEPQQATDINLVLSVGIHGNETGPIELVNQLLKAILEGRFALTVRLLVIIGNPIAANRAERFCDVNLNRLFSGAWRHYEGLEVPRAQSLEQAVTRFFAGSATGSVRLHYDLHTAIRGSEYEKFVVHPFIGDAPYDLQQLGLLAASGIDAVLLSQQPTTTFSYYSSAEHGAHAFTVELGKVYPFGENDLSRFEAIRQTLITLISDASFPKLERDAIDSKLKFFAVQDALVKDHEDYQLTISEDVKNFTGFEKGYELAHSSQSQYLIKASGDAIIFPNANVPIGQRAGLVVRPMRLADLALR</sequence>
<dbReference type="InterPro" id="IPR007036">
    <property type="entry name" value="Aste_AspA_hybrid_dom"/>
</dbReference>
<dbReference type="GO" id="GO:0019544">
    <property type="term" value="P:L-arginine catabolic process to L-glutamate"/>
    <property type="evidence" value="ECO:0007669"/>
    <property type="project" value="UniProtKB-UniRule"/>
</dbReference>
<reference evidence="9 10" key="1">
    <citation type="submission" date="2018-08" db="EMBL/GenBank/DDBJ databases">
        <title>Genomic Encyclopedia of Type Strains, Phase III (KMG-III): the genomes of soil and plant-associated and newly described type strains.</title>
        <authorList>
            <person name="Whitman W."/>
        </authorList>
    </citation>
    <scope>NUCLEOTIDE SEQUENCE [LARGE SCALE GENOMIC DNA]</scope>
    <source>
        <strain evidence="9 10">CECT 7375</strain>
    </source>
</reference>
<feature type="binding site" evidence="5">
    <location>
        <position position="151"/>
    </location>
    <ligand>
        <name>Zn(2+)</name>
        <dbReference type="ChEBI" id="CHEBI:29105"/>
    </ligand>
</feature>
<evidence type="ECO:0000313" key="10">
    <source>
        <dbReference type="Proteomes" id="UP000256542"/>
    </source>
</evidence>
<dbReference type="InterPro" id="IPR055438">
    <property type="entry name" value="AstE_AspA_cat"/>
</dbReference>
<comment type="cofactor">
    <cofactor evidence="5">
        <name>Zn(2+)</name>
        <dbReference type="ChEBI" id="CHEBI:29105"/>
    </cofactor>
    <text evidence="5">Binds 1 zinc ion per subunit.</text>
</comment>
<keyword evidence="1 5" id="KW-0056">Arginine metabolism</keyword>
<dbReference type="GO" id="GO:0016788">
    <property type="term" value="F:hydrolase activity, acting on ester bonds"/>
    <property type="evidence" value="ECO:0007669"/>
    <property type="project" value="UniProtKB-UniRule"/>
</dbReference>
<dbReference type="UniPathway" id="UPA00185">
    <property type="reaction ID" value="UER00283"/>
</dbReference>
<name>A0A3E0DJM1_9GAMM</name>
<comment type="pathway">
    <text evidence="5">Amino-acid degradation; L-arginine degradation via AST pathway; L-glutamate and succinate from L-arginine: step 5/5.</text>
</comment>
<dbReference type="GO" id="GO:0019545">
    <property type="term" value="P:L-arginine catabolic process to succinate"/>
    <property type="evidence" value="ECO:0007669"/>
    <property type="project" value="UniProtKB-UniRule"/>
</dbReference>
<feature type="domain" description="AstE/AspA barrel-sandwich hybrid" evidence="7">
    <location>
        <begin position="257"/>
        <end position="330"/>
    </location>
</feature>
<dbReference type="InterPro" id="IPR050178">
    <property type="entry name" value="AspA/AstE_fam"/>
</dbReference>
<dbReference type="EC" id="3.5.1.96" evidence="5 6"/>
<evidence type="ECO:0000256" key="6">
    <source>
        <dbReference type="NCBIfam" id="TIGR03242"/>
    </source>
</evidence>
<dbReference type="Pfam" id="PF24827">
    <property type="entry name" value="AstE_AspA_cat"/>
    <property type="match status" value="1"/>
</dbReference>